<keyword evidence="3" id="KW-1185">Reference proteome</keyword>
<name>S5SS93_9CORY</name>
<proteinExistence type="predicted"/>
<reference evidence="2 3" key="1">
    <citation type="submission" date="2012-11" db="EMBL/GenBank/DDBJ databases">
        <title>The complete genome sequence of Corynebacterium maris Coryn-1 (=DSM 45190).</title>
        <authorList>
            <person name="Schaffert L."/>
            <person name="Albersmeier A."/>
            <person name="Kalinowski J."/>
            <person name="Ruckert C."/>
        </authorList>
    </citation>
    <scope>NUCLEOTIDE SEQUENCE [LARGE SCALE GENOMIC DNA]</scope>
    <source>
        <strain evidence="3">Coryn-1</strain>
    </source>
</reference>
<dbReference type="RefSeq" id="WP_020933832.1">
    <property type="nucleotide sequence ID" value="NC_021915.1"/>
</dbReference>
<dbReference type="OrthoDB" id="9806902at2"/>
<protein>
    <submittedName>
        <fullName evidence="2">Carboxylic ester hydrolase</fullName>
    </submittedName>
</protein>
<dbReference type="PANTHER" id="PTHR11614">
    <property type="entry name" value="PHOSPHOLIPASE-RELATED"/>
    <property type="match status" value="1"/>
</dbReference>
<dbReference type="Pfam" id="PF12146">
    <property type="entry name" value="Hydrolase_4"/>
    <property type="match status" value="1"/>
</dbReference>
<evidence type="ECO:0000313" key="3">
    <source>
        <dbReference type="Proteomes" id="UP000015388"/>
    </source>
</evidence>
<dbReference type="PATRIC" id="fig|1224163.3.peg.418"/>
<dbReference type="SUPFAM" id="SSF53474">
    <property type="entry name" value="alpha/beta-Hydrolases"/>
    <property type="match status" value="1"/>
</dbReference>
<dbReference type="InterPro" id="IPR051044">
    <property type="entry name" value="MAG_DAG_Lipase"/>
</dbReference>
<dbReference type="HOGENOM" id="CLU_026209_1_0_11"/>
<dbReference type="STRING" id="1224163.B841_02070"/>
<gene>
    <name evidence="2" type="ORF">B841_02070</name>
</gene>
<dbReference type="Gene3D" id="3.40.50.1820">
    <property type="entry name" value="alpha/beta hydrolase"/>
    <property type="match status" value="1"/>
</dbReference>
<dbReference type="InterPro" id="IPR029058">
    <property type="entry name" value="AB_hydrolase_fold"/>
</dbReference>
<dbReference type="KEGG" id="cmd:B841_02070"/>
<dbReference type="EMBL" id="CP003924">
    <property type="protein sequence ID" value="AGS33897.1"/>
    <property type="molecule type" value="Genomic_DNA"/>
</dbReference>
<accession>S5SS93</accession>
<dbReference type="eggNOG" id="COG2267">
    <property type="taxonomic scope" value="Bacteria"/>
</dbReference>
<evidence type="ECO:0000313" key="2">
    <source>
        <dbReference type="EMBL" id="AGS33897.1"/>
    </source>
</evidence>
<feature type="domain" description="Serine aminopeptidase S33" evidence="1">
    <location>
        <begin position="29"/>
        <end position="299"/>
    </location>
</feature>
<dbReference type="Proteomes" id="UP000015388">
    <property type="component" value="Chromosome"/>
</dbReference>
<dbReference type="GO" id="GO:0016787">
    <property type="term" value="F:hydrolase activity"/>
    <property type="evidence" value="ECO:0007669"/>
    <property type="project" value="UniProtKB-KW"/>
</dbReference>
<dbReference type="InterPro" id="IPR022742">
    <property type="entry name" value="Hydrolase_4"/>
</dbReference>
<organism evidence="2 3">
    <name type="scientific">Corynebacterium maris DSM 45190</name>
    <dbReference type="NCBI Taxonomy" id="1224163"/>
    <lineage>
        <taxon>Bacteria</taxon>
        <taxon>Bacillati</taxon>
        <taxon>Actinomycetota</taxon>
        <taxon>Actinomycetes</taxon>
        <taxon>Mycobacteriales</taxon>
        <taxon>Corynebacteriaceae</taxon>
        <taxon>Corynebacterium</taxon>
    </lineage>
</organism>
<evidence type="ECO:0000259" key="1">
    <source>
        <dbReference type="Pfam" id="PF12146"/>
    </source>
</evidence>
<keyword evidence="2" id="KW-0378">Hydrolase</keyword>
<sequence length="320" mass="35878">MALTAEEFTFPSFNKRDHVHAWIYRPHGQPRAVIQLLHGYAEHHGRYRRMIETLVSDGYVVAADDHVGHGVTARESGHWQDTGGTGYETYIRDERTLTEHVRQRFPDAPLFLFGHSWGSMIAREYVSRHPGELTGVILSGVVEQLSSVGLDLEVVRYGARAALTPSGREEGAMNELMGVLAGRTNYRFGDDAPPTAWIARSEAVRADFDADPLGSTRVHPTSEFARDLLLLYIRVGTDWFAKRLPTTMPVLIMSGDQDPMGNYGEGAYHLANQLWSAGNRSVRTRVYPGVRHEIHNEPETRDLVIAEIVSFVERHLPPSP</sequence>
<dbReference type="AlphaFoldDB" id="S5SS93"/>